<dbReference type="OrthoDB" id="4925511at2759"/>
<dbReference type="AlphaFoldDB" id="A0A9P9XW82"/>
<sequence>MDTLSDCSLPDAQALALLALHELERGNLDSSRYYSDQAVRHLHAAHVAIGPEAKNDDAVLCAVRRDVLYALISLARMIRLGIARVKDATSYAVKRQASTGTDMINPVGFHVNAQVEQLLSWTEPQPFEFSSASLRTGPALSQLTTWVYCFSARAQIYVDDVLPELLLDTYSACLSWYASKLQASKGPAGGSGPFDHMYYHFCVLELFRPFCDLQCVTMPVSPRQICQESAEAVFAMAKACRGAKFDDFDLPCFVPLFLHAAGLIEIDIAEGQARDQGVDMSTTTLASQSDPWLWLGDAVDPLSLGNKAVQQLTELSSRFEVARKLEAALRTALHNRVGSAEDAAR</sequence>
<reference evidence="1" key="1">
    <citation type="journal article" date="2021" name="J Fungi (Basel)">
        <title>Genomic and Metabolomic Analyses of the Marine Fungus Emericellopsis cladophorae: Insights into Saltwater Adaptability Mechanisms and Its Biosynthetic Potential.</title>
        <authorList>
            <person name="Goncalves M.F.M."/>
            <person name="Hilario S."/>
            <person name="Van de Peer Y."/>
            <person name="Esteves A.C."/>
            <person name="Alves A."/>
        </authorList>
    </citation>
    <scope>NUCLEOTIDE SEQUENCE</scope>
    <source>
        <strain evidence="1">MUM 19.33</strain>
    </source>
</reference>
<evidence type="ECO:0000313" key="2">
    <source>
        <dbReference type="Proteomes" id="UP001055219"/>
    </source>
</evidence>
<keyword evidence="2" id="KW-1185">Reference proteome</keyword>
<dbReference type="EMBL" id="JAGIXG020000057">
    <property type="protein sequence ID" value="KAI6778885.1"/>
    <property type="molecule type" value="Genomic_DNA"/>
</dbReference>
<proteinExistence type="predicted"/>
<organism evidence="1 2">
    <name type="scientific">Emericellopsis cladophorae</name>
    <dbReference type="NCBI Taxonomy" id="2686198"/>
    <lineage>
        <taxon>Eukaryota</taxon>
        <taxon>Fungi</taxon>
        <taxon>Dikarya</taxon>
        <taxon>Ascomycota</taxon>
        <taxon>Pezizomycotina</taxon>
        <taxon>Sordariomycetes</taxon>
        <taxon>Hypocreomycetidae</taxon>
        <taxon>Hypocreales</taxon>
        <taxon>Bionectriaceae</taxon>
        <taxon>Emericellopsis</taxon>
    </lineage>
</organism>
<dbReference type="GeneID" id="75827060"/>
<protein>
    <submittedName>
        <fullName evidence="1">Fungal trans</fullName>
    </submittedName>
</protein>
<dbReference type="CDD" id="cd12148">
    <property type="entry name" value="fungal_TF_MHR"/>
    <property type="match status" value="1"/>
</dbReference>
<comment type="caution">
    <text evidence="1">The sequence shown here is derived from an EMBL/GenBank/DDBJ whole genome shotgun (WGS) entry which is preliminary data.</text>
</comment>
<gene>
    <name evidence="1" type="ORF">J7T54_000541</name>
</gene>
<accession>A0A9P9XW82</accession>
<dbReference type="Proteomes" id="UP001055219">
    <property type="component" value="Unassembled WGS sequence"/>
</dbReference>
<evidence type="ECO:0000313" key="1">
    <source>
        <dbReference type="EMBL" id="KAI6778885.1"/>
    </source>
</evidence>
<name>A0A9P9XW82_9HYPO</name>
<dbReference type="RefSeq" id="XP_051359741.1">
    <property type="nucleotide sequence ID" value="XM_051509270.1"/>
</dbReference>
<reference evidence="1" key="2">
    <citation type="submission" date="2022-07" db="EMBL/GenBank/DDBJ databases">
        <authorList>
            <person name="Goncalves M.F.M."/>
            <person name="Hilario S."/>
            <person name="Van De Peer Y."/>
            <person name="Esteves A.C."/>
            <person name="Alves A."/>
        </authorList>
    </citation>
    <scope>NUCLEOTIDE SEQUENCE</scope>
    <source>
        <strain evidence="1">MUM 19.33</strain>
    </source>
</reference>